<feature type="non-terminal residue" evidence="2">
    <location>
        <position position="1"/>
    </location>
</feature>
<feature type="domain" description="Serine-threonine/tyrosine-protein kinase catalytic" evidence="1">
    <location>
        <begin position="2"/>
        <end position="44"/>
    </location>
</feature>
<evidence type="ECO:0000259" key="1">
    <source>
        <dbReference type="Pfam" id="PF07714"/>
    </source>
</evidence>
<dbReference type="GO" id="GO:0004672">
    <property type="term" value="F:protein kinase activity"/>
    <property type="evidence" value="ECO:0007669"/>
    <property type="project" value="InterPro"/>
</dbReference>
<proteinExistence type="predicted"/>
<dbReference type="SUPFAM" id="SSF56112">
    <property type="entry name" value="Protein kinase-like (PK-like)"/>
    <property type="match status" value="1"/>
</dbReference>
<reference evidence="2" key="1">
    <citation type="submission" date="2014-12" db="EMBL/GenBank/DDBJ databases">
        <title>Insight into the proteome of Arion vulgaris.</title>
        <authorList>
            <person name="Aradska J."/>
            <person name="Bulat T."/>
            <person name="Smidak R."/>
            <person name="Sarate P."/>
            <person name="Gangsoo J."/>
            <person name="Sialana F."/>
            <person name="Bilban M."/>
            <person name="Lubec G."/>
        </authorList>
    </citation>
    <scope>NUCLEOTIDE SEQUENCE</scope>
    <source>
        <tissue evidence="2">Skin</tissue>
    </source>
</reference>
<gene>
    <name evidence="2" type="primary">ORF7807</name>
</gene>
<dbReference type="Gene3D" id="1.10.510.10">
    <property type="entry name" value="Transferase(Phosphotransferase) domain 1"/>
    <property type="match status" value="1"/>
</dbReference>
<dbReference type="Pfam" id="PF07714">
    <property type="entry name" value="PK_Tyr_Ser-Thr"/>
    <property type="match status" value="1"/>
</dbReference>
<evidence type="ECO:0000313" key="2">
    <source>
        <dbReference type="EMBL" id="CEK49456.1"/>
    </source>
</evidence>
<organism evidence="2">
    <name type="scientific">Arion vulgaris</name>
    <dbReference type="NCBI Taxonomy" id="1028688"/>
    <lineage>
        <taxon>Eukaryota</taxon>
        <taxon>Metazoa</taxon>
        <taxon>Spiralia</taxon>
        <taxon>Lophotrochozoa</taxon>
        <taxon>Mollusca</taxon>
        <taxon>Gastropoda</taxon>
        <taxon>Heterobranchia</taxon>
        <taxon>Euthyneura</taxon>
        <taxon>Panpulmonata</taxon>
        <taxon>Eupulmonata</taxon>
        <taxon>Stylommatophora</taxon>
        <taxon>Helicina</taxon>
        <taxon>Arionoidea</taxon>
        <taxon>Arionidae</taxon>
        <taxon>Arion</taxon>
    </lineage>
</organism>
<name>A0A0B6Y0Z5_9EUPU</name>
<dbReference type="InterPro" id="IPR011009">
    <property type="entry name" value="Kinase-like_dom_sf"/>
</dbReference>
<dbReference type="EMBL" id="HACG01002591">
    <property type="protein sequence ID" value="CEK49456.1"/>
    <property type="molecule type" value="Transcribed_RNA"/>
</dbReference>
<protein>
    <recommendedName>
        <fullName evidence="1">Serine-threonine/tyrosine-protein kinase catalytic domain-containing protein</fullName>
    </recommendedName>
</protein>
<dbReference type="AlphaFoldDB" id="A0A0B6Y0Z5"/>
<dbReference type="InterPro" id="IPR001245">
    <property type="entry name" value="Ser-Thr/Tyr_kinase_cat_dom"/>
</dbReference>
<accession>A0A0B6Y0Z5</accession>
<sequence length="62" mass="7484">TERGERMAKPTGGPFEVSDFYYLMMLKCWNKNPDDRPTFESIFDFFDNYFVNVEPNYRDLND</sequence>